<dbReference type="PANTHER" id="PTHR11929">
    <property type="entry name" value="ALPHA- 1,3 -FUCOSYLTRANSFERASE"/>
    <property type="match status" value="1"/>
</dbReference>
<dbReference type="GO" id="GO:0016020">
    <property type="term" value="C:membrane"/>
    <property type="evidence" value="ECO:0007669"/>
    <property type="project" value="InterPro"/>
</dbReference>
<protein>
    <recommendedName>
        <fullName evidence="4">Fucosyltransferase C-terminal domain-containing protein</fullName>
    </recommendedName>
</protein>
<dbReference type="STRING" id="1802301.A2664_00635"/>
<organism evidence="5 6">
    <name type="scientific">Candidatus Taylorbacteria bacterium RIFCSPHIGHO2_01_FULL_46_22b</name>
    <dbReference type="NCBI Taxonomy" id="1802301"/>
    <lineage>
        <taxon>Bacteria</taxon>
        <taxon>Candidatus Tayloriibacteriota</taxon>
    </lineage>
</organism>
<comment type="similarity">
    <text evidence="1">Belongs to the glycosyltransferase 10 family.</text>
</comment>
<dbReference type="AlphaFoldDB" id="A0A1G2M3F7"/>
<dbReference type="InterPro" id="IPR038577">
    <property type="entry name" value="GT10-like_C_sf"/>
</dbReference>
<evidence type="ECO:0000256" key="3">
    <source>
        <dbReference type="ARBA" id="ARBA00022679"/>
    </source>
</evidence>
<dbReference type="Gene3D" id="3.40.50.11660">
    <property type="entry name" value="Glycosyl transferase family 10, C-terminal domain"/>
    <property type="match status" value="1"/>
</dbReference>
<dbReference type="Pfam" id="PF00852">
    <property type="entry name" value="Glyco_transf_10"/>
    <property type="match status" value="1"/>
</dbReference>
<dbReference type="EMBL" id="MHRF01000005">
    <property type="protein sequence ID" value="OHA18436.1"/>
    <property type="molecule type" value="Genomic_DNA"/>
</dbReference>
<accession>A0A1G2M3F7</accession>
<gene>
    <name evidence="5" type="ORF">A2664_00635</name>
</gene>
<proteinExistence type="inferred from homology"/>
<dbReference type="PANTHER" id="PTHR11929:SF194">
    <property type="entry name" value="ALPHA-(1,3)-FUCOSYLTRANSFERASE 10"/>
    <property type="match status" value="1"/>
</dbReference>
<evidence type="ECO:0000259" key="4">
    <source>
        <dbReference type="Pfam" id="PF00852"/>
    </source>
</evidence>
<evidence type="ECO:0000256" key="1">
    <source>
        <dbReference type="ARBA" id="ARBA00008919"/>
    </source>
</evidence>
<dbReference type="Proteomes" id="UP000178873">
    <property type="component" value="Unassembled WGS sequence"/>
</dbReference>
<name>A0A1G2M3F7_9BACT</name>
<dbReference type="InterPro" id="IPR001503">
    <property type="entry name" value="Glyco_trans_10"/>
</dbReference>
<evidence type="ECO:0000313" key="6">
    <source>
        <dbReference type="Proteomes" id="UP000178873"/>
    </source>
</evidence>
<evidence type="ECO:0000256" key="2">
    <source>
        <dbReference type="ARBA" id="ARBA00022676"/>
    </source>
</evidence>
<sequence>MITIKVSTPSPHIPLLKMLPEGKDVIGNYRFLVNTDAPEADWWIIVHGLPQDTKTVCPKENTILITQETEVVKQYQQRYVNQFNWIITCQKTLKHPRKIYTHQGHLSYLFMRRKQPDQSLESFQNQFKTFDELRAMTPESIPKSKELTAVVSHKQRSEGAVARYNFIMKLKEHFGSRFDIFSNQPNVFGPETKVAGFKWDAVAPYKYVLSIENSYVPHWWTNHLFDAFIAGAYPIYYGHPSIFDYFPKNSLTLIDVNDISESIAIIEKVLSEDYFEKYQKEVWAARKLALDKYNLFQVIIDAIEKLPSASKKTEVMIHAEKDRMMLLKNKLVTEVKKIPIIRTVAQKIYRKYRFLRYGKQFLK</sequence>
<dbReference type="SUPFAM" id="SSF53756">
    <property type="entry name" value="UDP-Glycosyltransferase/glycogen phosphorylase"/>
    <property type="match status" value="1"/>
</dbReference>
<dbReference type="InterPro" id="IPR055270">
    <property type="entry name" value="Glyco_tran_10_C"/>
</dbReference>
<dbReference type="GO" id="GO:0046920">
    <property type="term" value="F:alpha-(1-&gt;3)-fucosyltransferase activity"/>
    <property type="evidence" value="ECO:0007669"/>
    <property type="project" value="TreeGrafter"/>
</dbReference>
<feature type="domain" description="Fucosyltransferase C-terminal" evidence="4">
    <location>
        <begin position="143"/>
        <end position="266"/>
    </location>
</feature>
<keyword evidence="2" id="KW-0328">Glycosyltransferase</keyword>
<reference evidence="5 6" key="1">
    <citation type="journal article" date="2016" name="Nat. Commun.">
        <title>Thousands of microbial genomes shed light on interconnected biogeochemical processes in an aquifer system.</title>
        <authorList>
            <person name="Anantharaman K."/>
            <person name="Brown C.T."/>
            <person name="Hug L.A."/>
            <person name="Sharon I."/>
            <person name="Castelle C.J."/>
            <person name="Probst A.J."/>
            <person name="Thomas B.C."/>
            <person name="Singh A."/>
            <person name="Wilkins M.J."/>
            <person name="Karaoz U."/>
            <person name="Brodie E.L."/>
            <person name="Williams K.H."/>
            <person name="Hubbard S.S."/>
            <person name="Banfield J.F."/>
        </authorList>
    </citation>
    <scope>NUCLEOTIDE SEQUENCE [LARGE SCALE GENOMIC DNA]</scope>
</reference>
<keyword evidence="3" id="KW-0808">Transferase</keyword>
<comment type="caution">
    <text evidence="5">The sequence shown here is derived from an EMBL/GenBank/DDBJ whole genome shotgun (WGS) entry which is preliminary data.</text>
</comment>
<evidence type="ECO:0000313" key="5">
    <source>
        <dbReference type="EMBL" id="OHA18436.1"/>
    </source>
</evidence>